<protein>
    <submittedName>
        <fullName evidence="3">Uncharacterized protein</fullName>
    </submittedName>
</protein>
<feature type="region of interest" description="Disordered" evidence="2">
    <location>
        <begin position="18"/>
        <end position="39"/>
    </location>
</feature>
<proteinExistence type="predicted"/>
<evidence type="ECO:0000313" key="3">
    <source>
        <dbReference type="EMBL" id="SUZ82135.1"/>
    </source>
</evidence>
<organism evidence="3">
    <name type="scientific">marine metagenome</name>
    <dbReference type="NCBI Taxonomy" id="408172"/>
    <lineage>
        <taxon>unclassified sequences</taxon>
        <taxon>metagenomes</taxon>
        <taxon>ecological metagenomes</taxon>
    </lineage>
</organism>
<accession>A0A381QRZ4</accession>
<gene>
    <name evidence="3" type="ORF">METZ01_LOCUS34989</name>
</gene>
<sequence length="191" mass="22135">MLLAGLAFSVVAAASLEGQRGQRGGGRRGPPPPSERAGLEQRVRVRMDRMIRQQLDLNEDEWRGIGDQARDFDRKRRELMRNEQRLKRRVAAIALEGGENDEEAGEILDQLIALREQELELFQEEQEGLLEILSPSQLVRFQDMREKLGERIRRLRSGREGLRPGVQLDGQEPFWDREPNVFKDLTPTRRR</sequence>
<keyword evidence="1" id="KW-0175">Coiled coil</keyword>
<dbReference type="AlphaFoldDB" id="A0A381QRZ4"/>
<dbReference type="EMBL" id="UINC01001494">
    <property type="protein sequence ID" value="SUZ82135.1"/>
    <property type="molecule type" value="Genomic_DNA"/>
</dbReference>
<feature type="coiled-coil region" evidence="1">
    <location>
        <begin position="69"/>
        <end position="96"/>
    </location>
</feature>
<evidence type="ECO:0000256" key="2">
    <source>
        <dbReference type="SAM" id="MobiDB-lite"/>
    </source>
</evidence>
<reference evidence="3" key="1">
    <citation type="submission" date="2018-05" db="EMBL/GenBank/DDBJ databases">
        <authorList>
            <person name="Lanie J.A."/>
            <person name="Ng W.-L."/>
            <person name="Kazmierczak K.M."/>
            <person name="Andrzejewski T.M."/>
            <person name="Davidsen T.M."/>
            <person name="Wayne K.J."/>
            <person name="Tettelin H."/>
            <person name="Glass J.I."/>
            <person name="Rusch D."/>
            <person name="Podicherti R."/>
            <person name="Tsui H.-C.T."/>
            <person name="Winkler M.E."/>
        </authorList>
    </citation>
    <scope>NUCLEOTIDE SEQUENCE</scope>
</reference>
<feature type="region of interest" description="Disordered" evidence="2">
    <location>
        <begin position="162"/>
        <end position="191"/>
    </location>
</feature>
<evidence type="ECO:0000256" key="1">
    <source>
        <dbReference type="SAM" id="Coils"/>
    </source>
</evidence>
<name>A0A381QRZ4_9ZZZZ</name>